<feature type="region of interest" description="Disordered" evidence="1">
    <location>
        <begin position="31"/>
        <end position="60"/>
    </location>
</feature>
<accession>X1VBG0</accession>
<dbReference type="EMBL" id="BARW01032555">
    <property type="protein sequence ID" value="GAJ14357.1"/>
    <property type="molecule type" value="Genomic_DNA"/>
</dbReference>
<reference evidence="2" key="1">
    <citation type="journal article" date="2014" name="Front. Microbiol.">
        <title>High frequency of phylogenetically diverse reductive dehalogenase-homologous genes in deep subseafloor sedimentary metagenomes.</title>
        <authorList>
            <person name="Kawai M."/>
            <person name="Futagami T."/>
            <person name="Toyoda A."/>
            <person name="Takaki Y."/>
            <person name="Nishi S."/>
            <person name="Hori S."/>
            <person name="Arai W."/>
            <person name="Tsubouchi T."/>
            <person name="Morono Y."/>
            <person name="Uchiyama I."/>
            <person name="Ito T."/>
            <person name="Fujiyama A."/>
            <person name="Inagaki F."/>
            <person name="Takami H."/>
        </authorList>
    </citation>
    <scope>NUCLEOTIDE SEQUENCE</scope>
    <source>
        <strain evidence="2">Expedition CK06-06</strain>
    </source>
</reference>
<evidence type="ECO:0000256" key="1">
    <source>
        <dbReference type="SAM" id="MobiDB-lite"/>
    </source>
</evidence>
<organism evidence="2">
    <name type="scientific">marine sediment metagenome</name>
    <dbReference type="NCBI Taxonomy" id="412755"/>
    <lineage>
        <taxon>unclassified sequences</taxon>
        <taxon>metagenomes</taxon>
        <taxon>ecological metagenomes</taxon>
    </lineage>
</organism>
<evidence type="ECO:0000313" key="2">
    <source>
        <dbReference type="EMBL" id="GAJ14357.1"/>
    </source>
</evidence>
<gene>
    <name evidence="2" type="ORF">S12H4_51503</name>
</gene>
<sequence>MKDKKKVAAGAGAGLAVIAVALAAGLGAKKVEAPPEGVPPAEPLSIIPETTPAPPYNPAEVTPDAAPIIIPPGVVLPPEVKAELPSLARGLPVAPTVTPTIAATVEAEVETIKEQFDAGLSGEEVIAAAKERQLERLDITEAEVPTYAQLADQVNLELGGSYVAGCLTPPSWWKGSVTEWSRHIQQVAIERYHALY</sequence>
<proteinExistence type="predicted"/>
<protein>
    <submittedName>
        <fullName evidence="2">Uncharacterized protein</fullName>
    </submittedName>
</protein>
<comment type="caution">
    <text evidence="2">The sequence shown here is derived from an EMBL/GenBank/DDBJ whole genome shotgun (WGS) entry which is preliminary data.</text>
</comment>
<name>X1VBG0_9ZZZZ</name>
<dbReference type="AlphaFoldDB" id="X1VBG0"/>